<dbReference type="GO" id="GO:0005737">
    <property type="term" value="C:cytoplasm"/>
    <property type="evidence" value="ECO:0007669"/>
    <property type="project" value="UniProtKB-SubCell"/>
</dbReference>
<dbReference type="Gene3D" id="3.30.1370.50">
    <property type="entry name" value="R3H-like domain"/>
    <property type="match status" value="1"/>
</dbReference>
<dbReference type="SUPFAM" id="SSF82708">
    <property type="entry name" value="R3H domain"/>
    <property type="match status" value="1"/>
</dbReference>
<reference evidence="8 9" key="1">
    <citation type="journal article" date="2007" name="Proc. Natl. Acad. Sci. U.S.A.">
        <title>The genome of Syntrophus aciditrophicus: life at the thermodynamic limit of microbial growth.</title>
        <authorList>
            <person name="McInerney M.J."/>
            <person name="Rohlin L."/>
            <person name="Mouttaki H."/>
            <person name="Kim U."/>
            <person name="Krupp R.S."/>
            <person name="Rios-Hernandez L."/>
            <person name="Sieber J."/>
            <person name="Struchtemeyer C.G."/>
            <person name="Bhattacharyya A."/>
            <person name="Campbell J.W."/>
            <person name="Gunsalus R.P."/>
        </authorList>
    </citation>
    <scope>NUCLEOTIDE SEQUENCE [LARGE SCALE GENOMIC DNA]</scope>
    <source>
        <strain evidence="8 9">SB</strain>
    </source>
</reference>
<dbReference type="InterPro" id="IPR034079">
    <property type="entry name" value="R3H_KhpB"/>
</dbReference>
<keyword evidence="5 6" id="KW-0961">Cell wall biogenesis/degradation</keyword>
<feature type="domain" description="R3H" evidence="7">
    <location>
        <begin position="222"/>
        <end position="288"/>
    </location>
</feature>
<dbReference type="PROSITE" id="PS51061">
    <property type="entry name" value="R3H"/>
    <property type="match status" value="1"/>
</dbReference>
<gene>
    <name evidence="6" type="primary">khpB</name>
    <name evidence="6" type="synonym">eloR</name>
    <name evidence="8" type="ORF">SYN_01015</name>
</gene>
<dbReference type="EMBL" id="CP000252">
    <property type="protein sequence ID" value="ABC77018.1"/>
    <property type="molecule type" value="Genomic_DNA"/>
</dbReference>
<dbReference type="STRING" id="56780.SYN_01015"/>
<keyword evidence="9" id="KW-1185">Reference proteome</keyword>
<evidence type="ECO:0000256" key="5">
    <source>
        <dbReference type="ARBA" id="ARBA00023316"/>
    </source>
</evidence>
<evidence type="ECO:0000256" key="6">
    <source>
        <dbReference type="HAMAP-Rule" id="MF_00867"/>
    </source>
</evidence>
<dbReference type="GO" id="GO:0009252">
    <property type="term" value="P:peptidoglycan biosynthetic process"/>
    <property type="evidence" value="ECO:0007669"/>
    <property type="project" value="UniProtKB-UniRule"/>
</dbReference>
<dbReference type="SMART" id="SM01245">
    <property type="entry name" value="Jag_N"/>
    <property type="match status" value="1"/>
</dbReference>
<dbReference type="InterPro" id="IPR039247">
    <property type="entry name" value="KhpB"/>
</dbReference>
<evidence type="ECO:0000256" key="3">
    <source>
        <dbReference type="ARBA" id="ARBA00022960"/>
    </source>
</evidence>
<evidence type="ECO:0000313" key="9">
    <source>
        <dbReference type="Proteomes" id="UP000001933"/>
    </source>
</evidence>
<keyword evidence="1 6" id="KW-0963">Cytoplasm</keyword>
<sequence length="296" mass="32627">MSSTGYLTTFSALDNSTISTNKHNRILGAEMDAIEIEAKNIDEAIGKACQEFNVPREKLNIEIISEGSTGFLGLGSKKAKIKASILSLGIDLESAFDLPKEEKKEVELSQPLTIKKEIPVAEPSPTRPAISDKLEEPSAVPLAQRAKTILEGILTRMHLDFPISIEETSDTILLTINGDGGGLLIGKRGQNLDAIQYIVNKAAMKTPDERKVIIIDTESYRKRRAESLNALARELAEKVKKTRKPVTVGHMNAHDRRIIHLALQNDDAIVTRSRGEGEYRKIVILPARIATRESRS</sequence>
<dbReference type="InterPro" id="IPR038247">
    <property type="entry name" value="Jag_N_dom_sf"/>
</dbReference>
<dbReference type="HOGENOM" id="CLU_042512_0_0_7"/>
<dbReference type="PANTHER" id="PTHR35800">
    <property type="entry name" value="PROTEIN JAG"/>
    <property type="match status" value="1"/>
</dbReference>
<dbReference type="PANTHER" id="PTHR35800:SF1">
    <property type="entry name" value="RNA-BINDING PROTEIN KHPB"/>
    <property type="match status" value="1"/>
</dbReference>
<dbReference type="InterPro" id="IPR001374">
    <property type="entry name" value="R3H_dom"/>
</dbReference>
<dbReference type="InterPro" id="IPR038008">
    <property type="entry name" value="Jag_KH"/>
</dbReference>
<dbReference type="AlphaFoldDB" id="Q2LSF5"/>
<evidence type="ECO:0000256" key="1">
    <source>
        <dbReference type="ARBA" id="ARBA00022490"/>
    </source>
</evidence>
<dbReference type="CDD" id="cd02414">
    <property type="entry name" value="KH-II_Jag"/>
    <property type="match status" value="1"/>
</dbReference>
<dbReference type="Gene3D" id="3.30.300.20">
    <property type="match status" value="1"/>
</dbReference>
<comment type="subcellular location">
    <subcellularLocation>
        <location evidence="6">Cytoplasm</location>
    </subcellularLocation>
</comment>
<evidence type="ECO:0000256" key="4">
    <source>
        <dbReference type="ARBA" id="ARBA00023186"/>
    </source>
</evidence>
<protein>
    <recommendedName>
        <fullName evidence="6">RNA-binding protein KhpB</fullName>
    </recommendedName>
    <alternativeName>
        <fullName evidence="6">RNA-binding protein EloR</fullName>
    </alternativeName>
</protein>
<evidence type="ECO:0000259" key="7">
    <source>
        <dbReference type="PROSITE" id="PS51061"/>
    </source>
</evidence>
<comment type="subunit">
    <text evidence="6">Forms a complex with KhpA.</text>
</comment>
<dbReference type="KEGG" id="sat:SYN_01015"/>
<dbReference type="GO" id="GO:0008360">
    <property type="term" value="P:regulation of cell shape"/>
    <property type="evidence" value="ECO:0007669"/>
    <property type="project" value="UniProtKB-KW"/>
</dbReference>
<dbReference type="InterPro" id="IPR032782">
    <property type="entry name" value="KhpB_N"/>
</dbReference>
<dbReference type="GO" id="GO:0003723">
    <property type="term" value="F:RNA binding"/>
    <property type="evidence" value="ECO:0007669"/>
    <property type="project" value="UniProtKB-UniRule"/>
</dbReference>
<name>Q2LSF5_SYNAS</name>
<evidence type="ECO:0000256" key="2">
    <source>
        <dbReference type="ARBA" id="ARBA00022884"/>
    </source>
</evidence>
<dbReference type="Gene3D" id="3.30.30.80">
    <property type="entry name" value="probable RNA-binding protein from clostridium symbiosum atcc 14940"/>
    <property type="match status" value="1"/>
</dbReference>
<comment type="domain">
    <text evidence="6">Has an N-terminal Jag-N domain and 2 RNA-binding domains (KH and R3H).</text>
</comment>
<dbReference type="CDD" id="cd02644">
    <property type="entry name" value="R3H_jag"/>
    <property type="match status" value="1"/>
</dbReference>
<dbReference type="InterPro" id="IPR015946">
    <property type="entry name" value="KH_dom-like_a/b"/>
</dbReference>
<organism evidence="8 9">
    <name type="scientific">Syntrophus aciditrophicus (strain SB)</name>
    <dbReference type="NCBI Taxonomy" id="56780"/>
    <lineage>
        <taxon>Bacteria</taxon>
        <taxon>Pseudomonadati</taxon>
        <taxon>Thermodesulfobacteriota</taxon>
        <taxon>Syntrophia</taxon>
        <taxon>Syntrophales</taxon>
        <taxon>Syntrophaceae</taxon>
        <taxon>Syntrophus</taxon>
    </lineage>
</organism>
<accession>Q2LSF5</accession>
<dbReference type="eggNOG" id="COG1847">
    <property type="taxonomic scope" value="Bacteria"/>
</dbReference>
<comment type="caution">
    <text evidence="6">Lacks conserved residue(s) required for the propagation of feature annotation.</text>
</comment>
<proteinExistence type="inferred from homology"/>
<keyword evidence="2 6" id="KW-0694">RNA-binding</keyword>
<dbReference type="InterPro" id="IPR036867">
    <property type="entry name" value="R3H_dom_sf"/>
</dbReference>
<dbReference type="GO" id="GO:0071555">
    <property type="term" value="P:cell wall organization"/>
    <property type="evidence" value="ECO:0007669"/>
    <property type="project" value="UniProtKB-KW"/>
</dbReference>
<dbReference type="Pfam" id="PF14804">
    <property type="entry name" value="Jag_N"/>
    <property type="match status" value="1"/>
</dbReference>
<dbReference type="SMART" id="SM00393">
    <property type="entry name" value="R3H"/>
    <property type="match status" value="1"/>
</dbReference>
<keyword evidence="4 6" id="KW-0143">Chaperone</keyword>
<dbReference type="HAMAP" id="MF_00867">
    <property type="entry name" value="KhpB"/>
    <property type="match status" value="1"/>
</dbReference>
<dbReference type="NCBIfam" id="NF041568">
    <property type="entry name" value="Jag_EloR"/>
    <property type="match status" value="1"/>
</dbReference>
<comment type="function">
    <text evidence="6">A probable RNA chaperone. Forms a complex with KhpA which binds to cellular RNA and controls its expression. Plays a role in peptidoglycan (PG) homeostasis and cell length regulation.</text>
</comment>
<dbReference type="InParanoid" id="Q2LSF5"/>
<dbReference type="Pfam" id="PF13083">
    <property type="entry name" value="KH_KhpA-B"/>
    <property type="match status" value="1"/>
</dbReference>
<evidence type="ECO:0000313" key="8">
    <source>
        <dbReference type="EMBL" id="ABC77018.1"/>
    </source>
</evidence>
<dbReference type="Proteomes" id="UP000001933">
    <property type="component" value="Chromosome"/>
</dbReference>
<dbReference type="Pfam" id="PF01424">
    <property type="entry name" value="R3H"/>
    <property type="match status" value="1"/>
</dbReference>
<keyword evidence="3 6" id="KW-0133">Cell shape</keyword>
<comment type="similarity">
    <text evidence="6">Belongs to the KhpB RNA-binding protein family.</text>
</comment>